<feature type="transmembrane region" description="Helical" evidence="7">
    <location>
        <begin position="104"/>
        <end position="126"/>
    </location>
</feature>
<accession>A0A126R3J6</accession>
<dbReference type="STRING" id="294671.YLM1_1670"/>
<feature type="transmembrane region" description="Helical" evidence="7">
    <location>
        <begin position="138"/>
        <end position="160"/>
    </location>
</feature>
<dbReference type="GeneID" id="28489983"/>
<dbReference type="InterPro" id="IPR002751">
    <property type="entry name" value="CbiM/NikMN"/>
</dbReference>
<evidence type="ECO:0000256" key="3">
    <source>
        <dbReference type="ARBA" id="ARBA00022475"/>
    </source>
</evidence>
<reference evidence="10" key="2">
    <citation type="submission" date="2016-02" db="EMBL/GenBank/DDBJ databases">
        <title>The draft genome sequence of the rumen methanogen Methanobrevibacter olleyae YLM1.</title>
        <authorList>
            <consortium name="New Zealand Agricultural Greenhouse Gas Research Centre/Pastoral Greenhouse Gas Research Consortium"/>
            <person name="Kelly W.J."/>
            <person name="Li D."/>
            <person name="Lambie S.C."/>
            <person name="Attwood G.T."/>
            <person name="Altermann E."/>
            <person name="Leahy S.C."/>
        </authorList>
    </citation>
    <scope>NUCLEOTIDE SEQUENCE [LARGE SCALE GENOMIC DNA]</scope>
    <source>
        <strain evidence="10">YLM1</strain>
    </source>
</reference>
<dbReference type="Proteomes" id="UP000066376">
    <property type="component" value="Chromosome"/>
</dbReference>
<name>A0A126R3J6_METOL</name>
<dbReference type="Gene3D" id="1.10.1760.20">
    <property type="match status" value="1"/>
</dbReference>
<keyword evidence="6 7" id="KW-0472">Membrane</keyword>
<feature type="transmembrane region" description="Helical" evidence="7">
    <location>
        <begin position="167"/>
        <end position="190"/>
    </location>
</feature>
<keyword evidence="4 7" id="KW-0812">Transmembrane</keyword>
<feature type="transmembrane region" description="Helical" evidence="7">
    <location>
        <begin position="41"/>
        <end position="63"/>
    </location>
</feature>
<sequence length="207" mass="22469">MHIPDGLIPMDQAIIYWIITLIVLAIFFMRISKKVNMEERLVLTAVLTAATAVTTAVSIPSPFGIPMHFFLIPLVVIILGPLSGTLVCFLALLSQAIFLGMGGITTLGANVLVIGVFLSLASSVVYDLFKNINGRVAIFIATLFGILTATVVQIVILLLTQTTSLELLLASLLPFYLVVAFIEAFINVIILELIFNIRPDIADIEKI</sequence>
<keyword evidence="5 7" id="KW-1133">Transmembrane helix</keyword>
<dbReference type="EMBL" id="FOTL01000022">
    <property type="protein sequence ID" value="SFL60701.1"/>
    <property type="molecule type" value="Genomic_DNA"/>
</dbReference>
<dbReference type="OrthoDB" id="82525at2157"/>
<evidence type="ECO:0000313" key="10">
    <source>
        <dbReference type="Proteomes" id="UP000066376"/>
    </source>
</evidence>
<evidence type="ECO:0000256" key="2">
    <source>
        <dbReference type="ARBA" id="ARBA00022448"/>
    </source>
</evidence>
<keyword evidence="3" id="KW-1003">Cell membrane</keyword>
<dbReference type="AlphaFoldDB" id="A0A126R3J6"/>
<gene>
    <name evidence="9" type="ORF">SAMN02910297_01316</name>
    <name evidence="8" type="ORF">YLM1_1670</name>
</gene>
<evidence type="ECO:0000256" key="1">
    <source>
        <dbReference type="ARBA" id="ARBA00004651"/>
    </source>
</evidence>
<dbReference type="GO" id="GO:0000041">
    <property type="term" value="P:transition metal ion transport"/>
    <property type="evidence" value="ECO:0007669"/>
    <property type="project" value="InterPro"/>
</dbReference>
<dbReference type="Pfam" id="PF01891">
    <property type="entry name" value="CbiM"/>
    <property type="match status" value="1"/>
</dbReference>
<reference evidence="8 10" key="1">
    <citation type="journal article" date="2016" name="Genome Announc.">
        <title>Draft Genome Sequence of the Rumen Methanogen Methanobrevibacter olleyae YLM1.</title>
        <authorList>
            <person name="Kelly W.J."/>
            <person name="Li D."/>
            <person name="Lambie S.C."/>
            <person name="Cox F."/>
            <person name="Attwood G.T."/>
            <person name="Altermann E."/>
            <person name="Leahy S.C."/>
        </authorList>
    </citation>
    <scope>NUCLEOTIDE SEQUENCE [LARGE SCALE GENOMIC DNA]</scope>
    <source>
        <strain evidence="8 10">YLM1</strain>
    </source>
</reference>
<dbReference type="PANTHER" id="PTHR34229">
    <property type="entry name" value="METAL TRANSPORT PROTEIN HI_1621-RELATED"/>
    <property type="match status" value="1"/>
</dbReference>
<comment type="subcellular location">
    <subcellularLocation>
        <location evidence="1">Cell membrane</location>
        <topology evidence="1">Multi-pass membrane protein</topology>
    </subcellularLocation>
</comment>
<protein>
    <submittedName>
        <fullName evidence="8">Cobalamin biosynthesis protein CbiM</fullName>
    </submittedName>
    <submittedName>
        <fullName evidence="9">Cobalt/nickel transport system permease protein</fullName>
    </submittedName>
</protein>
<keyword evidence="2" id="KW-0813">Transport</keyword>
<evidence type="ECO:0000313" key="8">
    <source>
        <dbReference type="EMBL" id="AMK16225.1"/>
    </source>
</evidence>
<evidence type="ECO:0000256" key="7">
    <source>
        <dbReference type="SAM" id="Phobius"/>
    </source>
</evidence>
<evidence type="ECO:0000256" key="5">
    <source>
        <dbReference type="ARBA" id="ARBA00022989"/>
    </source>
</evidence>
<dbReference type="EMBL" id="CP014265">
    <property type="protein sequence ID" value="AMK16225.1"/>
    <property type="molecule type" value="Genomic_DNA"/>
</dbReference>
<dbReference type="PANTHER" id="PTHR34229:SF1">
    <property type="entry name" value="METAL TRANSPORT PROTEIN HI_1621-RELATED"/>
    <property type="match status" value="1"/>
</dbReference>
<evidence type="ECO:0000256" key="6">
    <source>
        <dbReference type="ARBA" id="ARBA00023136"/>
    </source>
</evidence>
<organism evidence="8 10">
    <name type="scientific">Methanobrevibacter olleyae</name>
    <dbReference type="NCBI Taxonomy" id="294671"/>
    <lineage>
        <taxon>Archaea</taxon>
        <taxon>Methanobacteriati</taxon>
        <taxon>Methanobacteriota</taxon>
        <taxon>Methanomada group</taxon>
        <taxon>Methanobacteria</taxon>
        <taxon>Methanobacteriales</taxon>
        <taxon>Methanobacteriaceae</taxon>
        <taxon>Methanobrevibacter</taxon>
    </lineage>
</organism>
<dbReference type="GO" id="GO:0005886">
    <property type="term" value="C:plasma membrane"/>
    <property type="evidence" value="ECO:0007669"/>
    <property type="project" value="UniProtKB-SubCell"/>
</dbReference>
<reference evidence="11" key="3">
    <citation type="submission" date="2016-10" db="EMBL/GenBank/DDBJ databases">
        <authorList>
            <person name="Varghese N."/>
        </authorList>
    </citation>
    <scope>NUCLEOTIDE SEQUENCE [LARGE SCALE GENOMIC DNA]</scope>
    <source>
        <strain evidence="11">DSM 16632</strain>
    </source>
</reference>
<dbReference type="KEGG" id="mol:YLM1_1670"/>
<feature type="transmembrane region" description="Helical" evidence="7">
    <location>
        <begin position="12"/>
        <end position="29"/>
    </location>
</feature>
<evidence type="ECO:0000313" key="9">
    <source>
        <dbReference type="EMBL" id="SFL60701.1"/>
    </source>
</evidence>
<reference evidence="9" key="4">
    <citation type="submission" date="2016-10" db="EMBL/GenBank/DDBJ databases">
        <authorList>
            <person name="de Groot N.N."/>
        </authorList>
    </citation>
    <scope>NUCLEOTIDE SEQUENCE [LARGE SCALE GENOMIC DNA]</scope>
    <source>
        <strain evidence="9">DSM 16632</strain>
    </source>
</reference>
<proteinExistence type="predicted"/>
<evidence type="ECO:0000313" key="11">
    <source>
        <dbReference type="Proteomes" id="UP000183442"/>
    </source>
</evidence>
<dbReference type="Proteomes" id="UP000183442">
    <property type="component" value="Unassembled WGS sequence"/>
</dbReference>
<feature type="transmembrane region" description="Helical" evidence="7">
    <location>
        <begin position="69"/>
        <end position="92"/>
    </location>
</feature>
<dbReference type="RefSeq" id="WP_067148453.1">
    <property type="nucleotide sequence ID" value="NZ_CP014265.1"/>
</dbReference>
<dbReference type="PATRIC" id="fig|294671.3.peg.1736"/>
<evidence type="ECO:0000256" key="4">
    <source>
        <dbReference type="ARBA" id="ARBA00022692"/>
    </source>
</evidence>
<keyword evidence="10" id="KW-1185">Reference proteome</keyword>